<dbReference type="Proteomes" id="UP000294689">
    <property type="component" value="Unassembled WGS sequence"/>
</dbReference>
<dbReference type="OrthoDB" id="5522116at2"/>
<proteinExistence type="predicted"/>
<reference evidence="1 2" key="1">
    <citation type="submission" date="2019-03" db="EMBL/GenBank/DDBJ databases">
        <title>Genomic Encyclopedia of Archaeal and Bacterial Type Strains, Phase II (KMG-II): from individual species to whole genera.</title>
        <authorList>
            <person name="Goeker M."/>
        </authorList>
    </citation>
    <scope>NUCLEOTIDE SEQUENCE [LARGE SCALE GENOMIC DNA]</scope>
    <source>
        <strain evidence="1 2">DSM 28135</strain>
    </source>
</reference>
<evidence type="ECO:0000313" key="2">
    <source>
        <dbReference type="Proteomes" id="UP000294689"/>
    </source>
</evidence>
<sequence>MKKVLFLVVVTFLCSACSSDDDALETGDYLIFGHYYGMCAGEDCVEIFKLTDTKLYEDTNDNYSLENLKFREMDQATFEKVKDLLTALPEELFTDDTTTFGCPDCADGGGLYIQRSVNGTVCTWNIDQIKENVPEYLHDFIDEVNEKIGLINNP</sequence>
<comment type="caution">
    <text evidence="1">The sequence shown here is derived from an EMBL/GenBank/DDBJ whole genome shotgun (WGS) entry which is preliminary data.</text>
</comment>
<name>A0A4R7Q9T4_9FLAO</name>
<organism evidence="1 2">
    <name type="scientific">Gelidibacter sediminis</name>
    <dbReference type="NCBI Taxonomy" id="1608710"/>
    <lineage>
        <taxon>Bacteria</taxon>
        <taxon>Pseudomonadati</taxon>
        <taxon>Bacteroidota</taxon>
        <taxon>Flavobacteriia</taxon>
        <taxon>Flavobacteriales</taxon>
        <taxon>Flavobacteriaceae</taxon>
        <taxon>Gelidibacter</taxon>
    </lineage>
</organism>
<evidence type="ECO:0000313" key="1">
    <source>
        <dbReference type="EMBL" id="TDU43520.1"/>
    </source>
</evidence>
<accession>A0A4R7Q9T4</accession>
<protein>
    <submittedName>
        <fullName evidence="1">Uncharacterized protein</fullName>
    </submittedName>
</protein>
<dbReference type="RefSeq" id="WP_133756972.1">
    <property type="nucleotide sequence ID" value="NZ_SOBW01000007.1"/>
</dbReference>
<keyword evidence="2" id="KW-1185">Reference proteome</keyword>
<dbReference type="EMBL" id="SOBW01000007">
    <property type="protein sequence ID" value="TDU43520.1"/>
    <property type="molecule type" value="Genomic_DNA"/>
</dbReference>
<gene>
    <name evidence="1" type="ORF">BXY82_0933</name>
</gene>
<dbReference type="AlphaFoldDB" id="A0A4R7Q9T4"/>